<keyword evidence="1" id="KW-1133">Transmembrane helix</keyword>
<name>A0AA40EGZ8_9PEZI</name>
<dbReference type="AlphaFoldDB" id="A0AA40EGZ8"/>
<proteinExistence type="predicted"/>
<dbReference type="EMBL" id="JAUKTV010000004">
    <property type="protein sequence ID" value="KAK0739745.1"/>
    <property type="molecule type" value="Genomic_DNA"/>
</dbReference>
<reference evidence="2" key="1">
    <citation type="submission" date="2023-06" db="EMBL/GenBank/DDBJ databases">
        <title>Genome-scale phylogeny and comparative genomics of the fungal order Sordariales.</title>
        <authorList>
            <consortium name="Lawrence Berkeley National Laboratory"/>
            <person name="Hensen N."/>
            <person name="Bonometti L."/>
            <person name="Westerberg I."/>
            <person name="Brannstrom I.O."/>
            <person name="Guillou S."/>
            <person name="Cros-Aarteil S."/>
            <person name="Calhoun S."/>
            <person name="Haridas S."/>
            <person name="Kuo A."/>
            <person name="Mondo S."/>
            <person name="Pangilinan J."/>
            <person name="Riley R."/>
            <person name="Labutti K."/>
            <person name="Andreopoulos B."/>
            <person name="Lipzen A."/>
            <person name="Chen C."/>
            <person name="Yanf M."/>
            <person name="Daum C."/>
            <person name="Ng V."/>
            <person name="Clum A."/>
            <person name="Steindorff A."/>
            <person name="Ohm R."/>
            <person name="Martin F."/>
            <person name="Silar P."/>
            <person name="Natvig D."/>
            <person name="Lalanne C."/>
            <person name="Gautier V."/>
            <person name="Ament-Velasquez S.L."/>
            <person name="Kruys A."/>
            <person name="Hutchinson M.I."/>
            <person name="Powell A.J."/>
            <person name="Barry K."/>
            <person name="Miller A.N."/>
            <person name="Grigoriev I.V."/>
            <person name="Debuchy R."/>
            <person name="Gladieux P."/>
            <person name="Thoren M.H."/>
            <person name="Johannesson H."/>
        </authorList>
    </citation>
    <scope>NUCLEOTIDE SEQUENCE</scope>
    <source>
        <strain evidence="2">CBS 540.89</strain>
    </source>
</reference>
<gene>
    <name evidence="2" type="ORF">B0T21DRAFT_147218</name>
</gene>
<evidence type="ECO:0000313" key="3">
    <source>
        <dbReference type="Proteomes" id="UP001172159"/>
    </source>
</evidence>
<comment type="caution">
    <text evidence="2">The sequence shown here is derived from an EMBL/GenBank/DDBJ whole genome shotgun (WGS) entry which is preliminary data.</text>
</comment>
<protein>
    <submittedName>
        <fullName evidence="2">Uncharacterized protein</fullName>
    </submittedName>
</protein>
<keyword evidence="1" id="KW-0812">Transmembrane</keyword>
<evidence type="ECO:0000256" key="1">
    <source>
        <dbReference type="SAM" id="Phobius"/>
    </source>
</evidence>
<organism evidence="2 3">
    <name type="scientific">Apiosordaria backusii</name>
    <dbReference type="NCBI Taxonomy" id="314023"/>
    <lineage>
        <taxon>Eukaryota</taxon>
        <taxon>Fungi</taxon>
        <taxon>Dikarya</taxon>
        <taxon>Ascomycota</taxon>
        <taxon>Pezizomycotina</taxon>
        <taxon>Sordariomycetes</taxon>
        <taxon>Sordariomycetidae</taxon>
        <taxon>Sordariales</taxon>
        <taxon>Lasiosphaeriaceae</taxon>
        <taxon>Apiosordaria</taxon>
    </lineage>
</organism>
<sequence>MSNFYDYIYHLYIVLFLRLDIYTLAVHPFLLFLSANMWTVSRYWIPTGSNLSTLFMVCLDCTMTSSLLSLSVMMHLLSRGCL</sequence>
<keyword evidence="3" id="KW-1185">Reference proteome</keyword>
<keyword evidence="1" id="KW-0472">Membrane</keyword>
<evidence type="ECO:0000313" key="2">
    <source>
        <dbReference type="EMBL" id="KAK0739745.1"/>
    </source>
</evidence>
<accession>A0AA40EGZ8</accession>
<dbReference type="Proteomes" id="UP001172159">
    <property type="component" value="Unassembled WGS sequence"/>
</dbReference>
<feature type="transmembrane region" description="Helical" evidence="1">
    <location>
        <begin position="53"/>
        <end position="77"/>
    </location>
</feature>
<feature type="transmembrane region" description="Helical" evidence="1">
    <location>
        <begin position="12"/>
        <end position="33"/>
    </location>
</feature>